<feature type="region of interest" description="Disordered" evidence="1">
    <location>
        <begin position="236"/>
        <end position="261"/>
    </location>
</feature>
<dbReference type="EMBL" id="FTNI01000002">
    <property type="protein sequence ID" value="SIQ48251.1"/>
    <property type="molecule type" value="Genomic_DNA"/>
</dbReference>
<name>A0A1N6T4H0_9ACTN</name>
<evidence type="ECO:0000313" key="2">
    <source>
        <dbReference type="EMBL" id="SIQ48251.1"/>
    </source>
</evidence>
<dbReference type="OrthoDB" id="3532837at2"/>
<proteinExistence type="predicted"/>
<dbReference type="AlphaFoldDB" id="A0A1N6T4H0"/>
<keyword evidence="3" id="KW-1185">Reference proteome</keyword>
<dbReference type="RefSeq" id="WP_076432739.1">
    <property type="nucleotide sequence ID" value="NZ_FTNI01000002.1"/>
</dbReference>
<reference evidence="3" key="1">
    <citation type="submission" date="2017-01" db="EMBL/GenBank/DDBJ databases">
        <authorList>
            <person name="Varghese N."/>
            <person name="Submissions S."/>
        </authorList>
    </citation>
    <scope>NUCLEOTIDE SEQUENCE [LARGE SCALE GENOMIC DNA]</scope>
    <source>
        <strain evidence="3">ATCC 12950</strain>
    </source>
</reference>
<evidence type="ECO:0008006" key="4">
    <source>
        <dbReference type="Google" id="ProtNLM"/>
    </source>
</evidence>
<organism evidence="2 3">
    <name type="scientific">Microbispora rosea</name>
    <dbReference type="NCBI Taxonomy" id="58117"/>
    <lineage>
        <taxon>Bacteria</taxon>
        <taxon>Bacillati</taxon>
        <taxon>Actinomycetota</taxon>
        <taxon>Actinomycetes</taxon>
        <taxon>Streptosporangiales</taxon>
        <taxon>Streptosporangiaceae</taxon>
        <taxon>Microbispora</taxon>
    </lineage>
</organism>
<sequence length="261" mass="27073">MVSIGNVEIWDARNNFISGAGLAGMAAVLEPSALPLAGLLATMIADPDAMSRGAREWRNEGGENGQAPPGIGQLRKDLQAQLTALESNGHLKGRMLTTVKQKFAELDHQLDGLDQGTKGVGASLDSASQLYTAASYISLAMGGTALALANISVAAKTNPLSMAAIQPTVTGILATMSRTAQKVFAVLARLNWKVAAIFTGVAYLAGGAQQKFPGMQAVTMQAPDFTKAKVAFDPATGGLADPLPNPDDIPKPPSFMPPFSL</sequence>
<evidence type="ECO:0000313" key="3">
    <source>
        <dbReference type="Proteomes" id="UP000186096"/>
    </source>
</evidence>
<dbReference type="STRING" id="58117.SAMN05421833_102219"/>
<feature type="compositionally biased region" description="Pro residues" evidence="1">
    <location>
        <begin position="243"/>
        <end position="261"/>
    </location>
</feature>
<evidence type="ECO:0000256" key="1">
    <source>
        <dbReference type="SAM" id="MobiDB-lite"/>
    </source>
</evidence>
<accession>A0A1N6T4H0</accession>
<protein>
    <recommendedName>
        <fullName evidence="4">Proteins of 100 residues with WXG</fullName>
    </recommendedName>
</protein>
<dbReference type="Proteomes" id="UP000186096">
    <property type="component" value="Unassembled WGS sequence"/>
</dbReference>
<gene>
    <name evidence="2" type="ORF">SAMN05421833_102219</name>
</gene>